<dbReference type="InterPro" id="IPR052732">
    <property type="entry name" value="Cell-binding_unc_protein"/>
</dbReference>
<evidence type="ECO:0000313" key="2">
    <source>
        <dbReference type="Proteomes" id="UP000001822"/>
    </source>
</evidence>
<dbReference type="OrthoDB" id="9805698at2"/>
<evidence type="ECO:0008006" key="3">
    <source>
        <dbReference type="Google" id="ProtNLM"/>
    </source>
</evidence>
<evidence type="ECO:0000313" key="1">
    <source>
        <dbReference type="EMBL" id="ABG59528.1"/>
    </source>
</evidence>
<dbReference type="PANTHER" id="PTHR43883:SF1">
    <property type="entry name" value="GLUCONOKINASE"/>
    <property type="match status" value="1"/>
</dbReference>
<accession>A0A6N4ST31</accession>
<sequence>MIPALILVCGLPGSGKSFFAHHLSKKTAVLYLNSDLLRKELFPDKRSYSEPEKQFVYDTLLARTQSALFDHKPVLVDATFYKQELRIPFYALAQKNNIPLYIFYITADEALIKERTSVTRTDSEADFSVYVKLKDLFEPITLPYKTLVSDKNNIDTLLTNALTYLSNGKK</sequence>
<organism evidence="1 2">
    <name type="scientific">Cytophaga hutchinsonii (strain ATCC 33406 / DSM 1761 / CIP 103989 / NBRC 15051 / NCIMB 9469 / D465)</name>
    <dbReference type="NCBI Taxonomy" id="269798"/>
    <lineage>
        <taxon>Bacteria</taxon>
        <taxon>Pseudomonadati</taxon>
        <taxon>Bacteroidota</taxon>
        <taxon>Cytophagia</taxon>
        <taxon>Cytophagales</taxon>
        <taxon>Cytophagaceae</taxon>
        <taxon>Cytophaga</taxon>
    </lineage>
</organism>
<dbReference type="Proteomes" id="UP000001822">
    <property type="component" value="Chromosome"/>
</dbReference>
<dbReference type="SUPFAM" id="SSF52540">
    <property type="entry name" value="P-loop containing nucleoside triphosphate hydrolases"/>
    <property type="match status" value="1"/>
</dbReference>
<dbReference type="Gene3D" id="3.40.50.300">
    <property type="entry name" value="P-loop containing nucleotide triphosphate hydrolases"/>
    <property type="match status" value="1"/>
</dbReference>
<dbReference type="PANTHER" id="PTHR43883">
    <property type="entry name" value="SLR0207 PROTEIN"/>
    <property type="match status" value="1"/>
</dbReference>
<gene>
    <name evidence="1" type="ordered locus">CHU_2265</name>
</gene>
<dbReference type="EMBL" id="CP000383">
    <property type="protein sequence ID" value="ABG59528.1"/>
    <property type="molecule type" value="Genomic_DNA"/>
</dbReference>
<name>A0A6N4ST31_CYTH3</name>
<keyword evidence="2" id="KW-1185">Reference proteome</keyword>
<dbReference type="RefSeq" id="WP_011585645.1">
    <property type="nucleotide sequence ID" value="NC_008255.1"/>
</dbReference>
<dbReference type="Pfam" id="PF13671">
    <property type="entry name" value="AAA_33"/>
    <property type="match status" value="1"/>
</dbReference>
<reference evidence="1 2" key="1">
    <citation type="journal article" date="2007" name="Appl. Environ. Microbiol.">
        <title>Genome sequence of the cellulolytic gliding bacterium Cytophaga hutchinsonii.</title>
        <authorList>
            <person name="Xie G."/>
            <person name="Bruce D.C."/>
            <person name="Challacombe J.F."/>
            <person name="Chertkov O."/>
            <person name="Detter J.C."/>
            <person name="Gilna P."/>
            <person name="Han C.S."/>
            <person name="Lucas S."/>
            <person name="Misra M."/>
            <person name="Myers G.L."/>
            <person name="Richardson P."/>
            <person name="Tapia R."/>
            <person name="Thayer N."/>
            <person name="Thompson L.S."/>
            <person name="Brettin T.S."/>
            <person name="Henrissat B."/>
            <person name="Wilson D.B."/>
            <person name="McBride M.J."/>
        </authorList>
    </citation>
    <scope>NUCLEOTIDE SEQUENCE [LARGE SCALE GENOMIC DNA]</scope>
    <source>
        <strain evidence="2">ATCC 33406 / DSM 1761 / CIP 103989 / NBRC 15051 / NCIMB 9469 / D465</strain>
    </source>
</reference>
<proteinExistence type="predicted"/>
<dbReference type="AlphaFoldDB" id="A0A6N4ST31"/>
<protein>
    <recommendedName>
        <fullName evidence="3">Kinase</fullName>
    </recommendedName>
</protein>
<dbReference type="InterPro" id="IPR027417">
    <property type="entry name" value="P-loop_NTPase"/>
</dbReference>
<dbReference type="KEGG" id="chu:CHU_2265"/>